<evidence type="ECO:0000256" key="2">
    <source>
        <dbReference type="ARBA" id="ARBA00005677"/>
    </source>
</evidence>
<gene>
    <name evidence="8" type="ORF">BJ875DRAFT_439771</name>
</gene>
<comment type="subcellular location">
    <subcellularLocation>
        <location evidence="1">Mitochondrion</location>
    </subcellularLocation>
</comment>
<dbReference type="InterPro" id="IPR007740">
    <property type="entry name" value="Ribosomal_mL49"/>
</dbReference>
<dbReference type="Pfam" id="PF05046">
    <property type="entry name" value="Img2"/>
    <property type="match status" value="1"/>
</dbReference>
<sequence length="201" mass="21735">MSLPFLLPRGLPRASTLRLFRTTTSKPTQAVLLPLRFYSTPTSPPPRPTLETSPTPNTSDPSPSPSVPPTRSSPPTSSSSPVQSANTKPYHITLTHVGNLPIYRLSKRGGNLKLTSIKHISGDIKALSSDLQELLKEVPEESSGVKASGKGKGKDSIEVRMLGDVGAGRGELRIKGHYKQSVMEFCQMHKVGCKEVIENLL</sequence>
<reference evidence="8" key="1">
    <citation type="journal article" date="2021" name="IMA Fungus">
        <title>Genomic characterization of three marine fungi, including Emericellopsis atlantica sp. nov. with signatures of a generalist lifestyle and marine biomass degradation.</title>
        <authorList>
            <person name="Hagestad O.C."/>
            <person name="Hou L."/>
            <person name="Andersen J.H."/>
            <person name="Hansen E.H."/>
            <person name="Altermark B."/>
            <person name="Li C."/>
            <person name="Kuhnert E."/>
            <person name="Cox R.J."/>
            <person name="Crous P.W."/>
            <person name="Spatafora J.W."/>
            <person name="Lail K."/>
            <person name="Amirebrahimi M."/>
            <person name="Lipzen A."/>
            <person name="Pangilinan J."/>
            <person name="Andreopoulos W."/>
            <person name="Hayes R.D."/>
            <person name="Ng V."/>
            <person name="Grigoriev I.V."/>
            <person name="Jackson S.A."/>
            <person name="Sutton T.D.S."/>
            <person name="Dobson A.D.W."/>
            <person name="Rama T."/>
        </authorList>
    </citation>
    <scope>NUCLEOTIDE SEQUENCE</scope>
    <source>
        <strain evidence="8">TRa018bII</strain>
    </source>
</reference>
<dbReference type="OrthoDB" id="19439at2759"/>
<dbReference type="AlphaFoldDB" id="A0A9P7YLN5"/>
<name>A0A9P7YLN5_9HELO</name>
<keyword evidence="5" id="KW-0687">Ribonucleoprotein</keyword>
<dbReference type="GO" id="GO:0006412">
    <property type="term" value="P:translation"/>
    <property type="evidence" value="ECO:0007669"/>
    <property type="project" value="InterPro"/>
</dbReference>
<comment type="similarity">
    <text evidence="2">Belongs to the mitochondrion-specific ribosomal protein mL49 family.</text>
</comment>
<keyword evidence="4" id="KW-0496">Mitochondrion</keyword>
<dbReference type="PANTHER" id="PTHR13477">
    <property type="entry name" value="MITOCHONDRIAL 39S RIBOSOMAL PROTEIN L49"/>
    <property type="match status" value="1"/>
</dbReference>
<feature type="region of interest" description="Disordered" evidence="7">
    <location>
        <begin position="34"/>
        <end position="89"/>
    </location>
</feature>
<evidence type="ECO:0000256" key="7">
    <source>
        <dbReference type="SAM" id="MobiDB-lite"/>
    </source>
</evidence>
<organism evidence="8 9">
    <name type="scientific">Amylocarpus encephaloides</name>
    <dbReference type="NCBI Taxonomy" id="45428"/>
    <lineage>
        <taxon>Eukaryota</taxon>
        <taxon>Fungi</taxon>
        <taxon>Dikarya</taxon>
        <taxon>Ascomycota</taxon>
        <taxon>Pezizomycotina</taxon>
        <taxon>Leotiomycetes</taxon>
        <taxon>Helotiales</taxon>
        <taxon>Helotiales incertae sedis</taxon>
        <taxon>Amylocarpus</taxon>
    </lineage>
</organism>
<dbReference type="Proteomes" id="UP000824998">
    <property type="component" value="Unassembled WGS sequence"/>
</dbReference>
<evidence type="ECO:0000256" key="6">
    <source>
        <dbReference type="ARBA" id="ARBA00035191"/>
    </source>
</evidence>
<feature type="compositionally biased region" description="Low complexity" evidence="7">
    <location>
        <begin position="49"/>
        <end position="61"/>
    </location>
</feature>
<proteinExistence type="inferred from homology"/>
<comment type="caution">
    <text evidence="8">The sequence shown here is derived from an EMBL/GenBank/DDBJ whole genome shotgun (WGS) entry which is preliminary data.</text>
</comment>
<keyword evidence="3 8" id="KW-0689">Ribosomal protein</keyword>
<evidence type="ECO:0000313" key="9">
    <source>
        <dbReference type="Proteomes" id="UP000824998"/>
    </source>
</evidence>
<dbReference type="PANTHER" id="PTHR13477:SF0">
    <property type="entry name" value="LARGE RIBOSOMAL SUBUNIT PROTEIN ML49"/>
    <property type="match status" value="1"/>
</dbReference>
<evidence type="ECO:0000256" key="1">
    <source>
        <dbReference type="ARBA" id="ARBA00004173"/>
    </source>
</evidence>
<protein>
    <recommendedName>
        <fullName evidence="6">Large ribosomal subunit protein mL49</fullName>
    </recommendedName>
</protein>
<evidence type="ECO:0000256" key="3">
    <source>
        <dbReference type="ARBA" id="ARBA00022980"/>
    </source>
</evidence>
<dbReference type="GO" id="GO:0005762">
    <property type="term" value="C:mitochondrial large ribosomal subunit"/>
    <property type="evidence" value="ECO:0007669"/>
    <property type="project" value="TreeGrafter"/>
</dbReference>
<dbReference type="Gene3D" id="3.30.780.10">
    <property type="entry name" value="SUI1-like domain"/>
    <property type="match status" value="1"/>
</dbReference>
<dbReference type="EMBL" id="MU251416">
    <property type="protein sequence ID" value="KAG9236033.1"/>
    <property type="molecule type" value="Genomic_DNA"/>
</dbReference>
<keyword evidence="9" id="KW-1185">Reference proteome</keyword>
<dbReference type="GO" id="GO:0003735">
    <property type="term" value="F:structural constituent of ribosome"/>
    <property type="evidence" value="ECO:0007669"/>
    <property type="project" value="InterPro"/>
</dbReference>
<feature type="compositionally biased region" description="Pro residues" evidence="7">
    <location>
        <begin position="62"/>
        <end position="72"/>
    </location>
</feature>
<evidence type="ECO:0000313" key="8">
    <source>
        <dbReference type="EMBL" id="KAG9236033.1"/>
    </source>
</evidence>
<evidence type="ECO:0000256" key="4">
    <source>
        <dbReference type="ARBA" id="ARBA00023128"/>
    </source>
</evidence>
<evidence type="ECO:0000256" key="5">
    <source>
        <dbReference type="ARBA" id="ARBA00023274"/>
    </source>
</evidence>
<accession>A0A9P7YLN5</accession>